<gene>
    <name evidence="1" type="ORF">PXEA_LOCUS17471</name>
</gene>
<proteinExistence type="predicted"/>
<keyword evidence="2" id="KW-1185">Reference proteome</keyword>
<accession>A0A3S5CIF1</accession>
<organism evidence="1 2">
    <name type="scientific">Protopolystoma xenopodis</name>
    <dbReference type="NCBI Taxonomy" id="117903"/>
    <lineage>
        <taxon>Eukaryota</taxon>
        <taxon>Metazoa</taxon>
        <taxon>Spiralia</taxon>
        <taxon>Lophotrochozoa</taxon>
        <taxon>Platyhelminthes</taxon>
        <taxon>Monogenea</taxon>
        <taxon>Polyopisthocotylea</taxon>
        <taxon>Polystomatidea</taxon>
        <taxon>Polystomatidae</taxon>
        <taxon>Protopolystoma</taxon>
    </lineage>
</organism>
<name>A0A3S5CIF1_9PLAT</name>
<protein>
    <submittedName>
        <fullName evidence="1">Uncharacterized protein</fullName>
    </submittedName>
</protein>
<comment type="caution">
    <text evidence="1">The sequence shown here is derived from an EMBL/GenBank/DDBJ whole genome shotgun (WGS) entry which is preliminary data.</text>
</comment>
<reference evidence="1" key="1">
    <citation type="submission" date="2018-11" db="EMBL/GenBank/DDBJ databases">
        <authorList>
            <consortium name="Pathogen Informatics"/>
        </authorList>
    </citation>
    <scope>NUCLEOTIDE SEQUENCE</scope>
</reference>
<dbReference type="AlphaFoldDB" id="A0A3S5CIF1"/>
<dbReference type="Proteomes" id="UP000784294">
    <property type="component" value="Unassembled WGS sequence"/>
</dbReference>
<evidence type="ECO:0000313" key="1">
    <source>
        <dbReference type="EMBL" id="VEL24031.1"/>
    </source>
</evidence>
<sequence>MRCHLESLAGYRVRFFPGLCGRRQHTWPIRLGCVCVYSMTCRCRLCYRWTPLFPTPSSMAVNQHALLSVNILPPSARSTEAKICSLLVCTYRQCCLTKSRSVGGLHVVPTHLFV</sequence>
<evidence type="ECO:0000313" key="2">
    <source>
        <dbReference type="Proteomes" id="UP000784294"/>
    </source>
</evidence>
<dbReference type="EMBL" id="CAAALY010065414">
    <property type="protein sequence ID" value="VEL24031.1"/>
    <property type="molecule type" value="Genomic_DNA"/>
</dbReference>